<dbReference type="Proteomes" id="UP000789901">
    <property type="component" value="Unassembled WGS sequence"/>
</dbReference>
<feature type="non-terminal residue" evidence="1">
    <location>
        <position position="41"/>
    </location>
</feature>
<evidence type="ECO:0000313" key="1">
    <source>
        <dbReference type="EMBL" id="CAG8846621.1"/>
    </source>
</evidence>
<protein>
    <submittedName>
        <fullName evidence="1">2127_t:CDS:1</fullName>
    </submittedName>
</protein>
<reference evidence="1 2" key="1">
    <citation type="submission" date="2021-06" db="EMBL/GenBank/DDBJ databases">
        <authorList>
            <person name="Kallberg Y."/>
            <person name="Tangrot J."/>
            <person name="Rosling A."/>
        </authorList>
    </citation>
    <scope>NUCLEOTIDE SEQUENCE [LARGE SCALE GENOMIC DNA]</scope>
    <source>
        <strain evidence="1 2">120-4 pot B 10/14</strain>
    </source>
</reference>
<sequence>FINVYPLRNTKLQNPTSLMYDSFKIREDNEPSDLISAEAAL</sequence>
<feature type="non-terminal residue" evidence="1">
    <location>
        <position position="1"/>
    </location>
</feature>
<keyword evidence="2" id="KW-1185">Reference proteome</keyword>
<name>A0ABN7X3A5_GIGMA</name>
<comment type="caution">
    <text evidence="1">The sequence shown here is derived from an EMBL/GenBank/DDBJ whole genome shotgun (WGS) entry which is preliminary data.</text>
</comment>
<organism evidence="1 2">
    <name type="scientific">Gigaspora margarita</name>
    <dbReference type="NCBI Taxonomy" id="4874"/>
    <lineage>
        <taxon>Eukaryota</taxon>
        <taxon>Fungi</taxon>
        <taxon>Fungi incertae sedis</taxon>
        <taxon>Mucoromycota</taxon>
        <taxon>Glomeromycotina</taxon>
        <taxon>Glomeromycetes</taxon>
        <taxon>Diversisporales</taxon>
        <taxon>Gigasporaceae</taxon>
        <taxon>Gigaspora</taxon>
    </lineage>
</organism>
<accession>A0ABN7X3A5</accession>
<evidence type="ECO:0000313" key="2">
    <source>
        <dbReference type="Proteomes" id="UP000789901"/>
    </source>
</evidence>
<proteinExistence type="predicted"/>
<dbReference type="EMBL" id="CAJVQB010084284">
    <property type="protein sequence ID" value="CAG8846621.1"/>
    <property type="molecule type" value="Genomic_DNA"/>
</dbReference>
<gene>
    <name evidence="1" type="ORF">GMARGA_LOCUS38253</name>
</gene>